<dbReference type="PANTHER" id="PTHR24221:SF654">
    <property type="entry name" value="ATP-BINDING CASSETTE SUB-FAMILY B MEMBER 6"/>
    <property type="match status" value="1"/>
</dbReference>
<keyword evidence="5 7" id="KW-1133">Transmembrane helix</keyword>
<comment type="caution">
    <text evidence="10">The sequence shown here is derived from an EMBL/GenBank/DDBJ whole genome shotgun (WGS) entry which is preliminary data.</text>
</comment>
<dbReference type="PATRIC" id="fig|1423722.3.peg.280"/>
<protein>
    <submittedName>
        <fullName evidence="10">Multidrug ABC transporter ATPase permease</fullName>
    </submittedName>
</protein>
<dbReference type="GO" id="GO:0005524">
    <property type="term" value="F:ATP binding"/>
    <property type="evidence" value="ECO:0007669"/>
    <property type="project" value="UniProtKB-KW"/>
</dbReference>
<keyword evidence="3" id="KW-0547">Nucleotide-binding</keyword>
<dbReference type="GO" id="GO:0140359">
    <property type="term" value="F:ABC-type transporter activity"/>
    <property type="evidence" value="ECO:0007669"/>
    <property type="project" value="InterPro"/>
</dbReference>
<dbReference type="Gene3D" id="1.20.1560.10">
    <property type="entry name" value="ABC transporter type 1, transmembrane domain"/>
    <property type="match status" value="1"/>
</dbReference>
<feature type="transmembrane region" description="Helical" evidence="7">
    <location>
        <begin position="22"/>
        <end position="51"/>
    </location>
</feature>
<name>A0A0R1GW50_9LACO</name>
<evidence type="ECO:0000256" key="3">
    <source>
        <dbReference type="ARBA" id="ARBA00022741"/>
    </source>
</evidence>
<dbReference type="GO" id="GO:0016887">
    <property type="term" value="F:ATP hydrolysis activity"/>
    <property type="evidence" value="ECO:0007669"/>
    <property type="project" value="InterPro"/>
</dbReference>
<evidence type="ECO:0000256" key="6">
    <source>
        <dbReference type="ARBA" id="ARBA00023136"/>
    </source>
</evidence>
<keyword evidence="2 7" id="KW-0812">Transmembrane</keyword>
<evidence type="ECO:0000256" key="2">
    <source>
        <dbReference type="ARBA" id="ARBA00022692"/>
    </source>
</evidence>
<dbReference type="Pfam" id="PF00005">
    <property type="entry name" value="ABC_tran"/>
    <property type="match status" value="1"/>
</dbReference>
<dbReference type="GO" id="GO:0034040">
    <property type="term" value="F:ATPase-coupled lipid transmembrane transporter activity"/>
    <property type="evidence" value="ECO:0007669"/>
    <property type="project" value="TreeGrafter"/>
</dbReference>
<dbReference type="SUPFAM" id="SSF90123">
    <property type="entry name" value="ABC transporter transmembrane region"/>
    <property type="match status" value="1"/>
</dbReference>
<dbReference type="GO" id="GO:0005886">
    <property type="term" value="C:plasma membrane"/>
    <property type="evidence" value="ECO:0007669"/>
    <property type="project" value="UniProtKB-SubCell"/>
</dbReference>
<dbReference type="CDD" id="cd03228">
    <property type="entry name" value="ABCC_MRP_Like"/>
    <property type="match status" value="1"/>
</dbReference>
<dbReference type="InterPro" id="IPR039421">
    <property type="entry name" value="Type_1_exporter"/>
</dbReference>
<dbReference type="PROSITE" id="PS50893">
    <property type="entry name" value="ABC_TRANSPORTER_2"/>
    <property type="match status" value="1"/>
</dbReference>
<evidence type="ECO:0000256" key="1">
    <source>
        <dbReference type="ARBA" id="ARBA00004651"/>
    </source>
</evidence>
<dbReference type="InterPro" id="IPR036640">
    <property type="entry name" value="ABC1_TM_sf"/>
</dbReference>
<dbReference type="AlphaFoldDB" id="A0A0R1GW50"/>
<dbReference type="Proteomes" id="UP000050909">
    <property type="component" value="Unassembled WGS sequence"/>
</dbReference>
<evidence type="ECO:0000256" key="4">
    <source>
        <dbReference type="ARBA" id="ARBA00022840"/>
    </source>
</evidence>
<evidence type="ECO:0000313" key="11">
    <source>
        <dbReference type="Proteomes" id="UP000050909"/>
    </source>
</evidence>
<dbReference type="SMART" id="SM00382">
    <property type="entry name" value="AAA"/>
    <property type="match status" value="1"/>
</dbReference>
<dbReference type="EMBL" id="AZCV01000001">
    <property type="protein sequence ID" value="KRK38589.1"/>
    <property type="molecule type" value="Genomic_DNA"/>
</dbReference>
<dbReference type="InterPro" id="IPR003439">
    <property type="entry name" value="ABC_transporter-like_ATP-bd"/>
</dbReference>
<sequence>MNDTQTIEANSFRNFFSLISDIAAIIFSVIALAMYHYVLLAATLILAIVMLKLPQIFSKRLSTATAELSNANGLFSNRITNILNGCNVFFNADKLRMIPQRIAVASKAYATSRVDYTRTQDQVGTGINSISLVCQILVDVITSTLAIMSQVPFGAISSTGSIAASIFNGLKHLSKEQVQLKATEPLVQSFGTTESSTNEQGQTNLNFEHAIVAQNLGYQIEQQNVLTDLNFTIKKNEKVATIGQSGSGESTLLKILSGQLPDYSGSLKVDGREVKELTSGQLRQITQYVDQNNYLFNDSIVNNITIWAENPAVEKVESVLSMAGVDFVSDYDTVILENGRNFSGAQQQRIGLARSFYAPKPIISLDEITSALDTATAKKIEQRILADKNRTVLEVTHHLNPELSGMYSQVISLDKQA</sequence>
<dbReference type="SUPFAM" id="SSF52540">
    <property type="entry name" value="P-loop containing nucleoside triphosphate hydrolases"/>
    <property type="match status" value="1"/>
</dbReference>
<proteinExistence type="predicted"/>
<dbReference type="Gene3D" id="3.40.50.300">
    <property type="entry name" value="P-loop containing nucleotide triphosphate hydrolases"/>
    <property type="match status" value="1"/>
</dbReference>
<comment type="subcellular location">
    <subcellularLocation>
        <location evidence="1">Cell membrane</location>
        <topology evidence="1">Multi-pass membrane protein</topology>
    </subcellularLocation>
</comment>
<evidence type="ECO:0000256" key="7">
    <source>
        <dbReference type="SAM" id="Phobius"/>
    </source>
</evidence>
<evidence type="ECO:0000259" key="9">
    <source>
        <dbReference type="PROSITE" id="PS50929"/>
    </source>
</evidence>
<dbReference type="PANTHER" id="PTHR24221">
    <property type="entry name" value="ATP-BINDING CASSETTE SUB-FAMILY B"/>
    <property type="match status" value="1"/>
</dbReference>
<feature type="domain" description="ABC transmembrane type-1" evidence="9">
    <location>
        <begin position="1"/>
        <end position="85"/>
    </location>
</feature>
<reference evidence="10 11" key="1">
    <citation type="journal article" date="2015" name="Genome Announc.">
        <title>Expanding the biotechnology potential of lactobacilli through comparative genomics of 213 strains and associated genera.</title>
        <authorList>
            <person name="Sun Z."/>
            <person name="Harris H.M."/>
            <person name="McCann A."/>
            <person name="Guo C."/>
            <person name="Argimon S."/>
            <person name="Zhang W."/>
            <person name="Yang X."/>
            <person name="Jeffery I.B."/>
            <person name="Cooney J.C."/>
            <person name="Kagawa T.F."/>
            <person name="Liu W."/>
            <person name="Song Y."/>
            <person name="Salvetti E."/>
            <person name="Wrobel A."/>
            <person name="Rasinkangas P."/>
            <person name="Parkhill J."/>
            <person name="Rea M.C."/>
            <person name="O'Sullivan O."/>
            <person name="Ritari J."/>
            <person name="Douillard F.P."/>
            <person name="Paul Ross R."/>
            <person name="Yang R."/>
            <person name="Briner A.E."/>
            <person name="Felis G.E."/>
            <person name="de Vos W.M."/>
            <person name="Barrangou R."/>
            <person name="Klaenhammer T.R."/>
            <person name="Caufield P.W."/>
            <person name="Cui Y."/>
            <person name="Zhang H."/>
            <person name="O'Toole P.W."/>
        </authorList>
    </citation>
    <scope>NUCLEOTIDE SEQUENCE [LARGE SCALE GENOMIC DNA]</scope>
    <source>
        <strain evidence="10 11">DSM 20534</strain>
    </source>
</reference>
<dbReference type="InterPro" id="IPR003593">
    <property type="entry name" value="AAA+_ATPase"/>
</dbReference>
<gene>
    <name evidence="10" type="ORF">FC62_GL000276</name>
</gene>
<dbReference type="InterPro" id="IPR027417">
    <property type="entry name" value="P-loop_NTPase"/>
</dbReference>
<organism evidence="10 11">
    <name type="scientific">Amylolactobacillus amylotrophicus DSM 20534</name>
    <dbReference type="NCBI Taxonomy" id="1423722"/>
    <lineage>
        <taxon>Bacteria</taxon>
        <taxon>Bacillati</taxon>
        <taxon>Bacillota</taxon>
        <taxon>Bacilli</taxon>
        <taxon>Lactobacillales</taxon>
        <taxon>Lactobacillaceae</taxon>
        <taxon>Amylolactobacillus</taxon>
    </lineage>
</organism>
<dbReference type="PROSITE" id="PS50929">
    <property type="entry name" value="ABC_TM1F"/>
    <property type="match status" value="1"/>
</dbReference>
<feature type="domain" description="ABC transporter" evidence="8">
    <location>
        <begin position="211"/>
        <end position="417"/>
    </location>
</feature>
<accession>A0A0R1GW50</accession>
<evidence type="ECO:0000313" key="10">
    <source>
        <dbReference type="EMBL" id="KRK38589.1"/>
    </source>
</evidence>
<keyword evidence="4" id="KW-0067">ATP-binding</keyword>
<dbReference type="InterPro" id="IPR011527">
    <property type="entry name" value="ABC1_TM_dom"/>
</dbReference>
<evidence type="ECO:0000256" key="5">
    <source>
        <dbReference type="ARBA" id="ARBA00022989"/>
    </source>
</evidence>
<evidence type="ECO:0000259" key="8">
    <source>
        <dbReference type="PROSITE" id="PS50893"/>
    </source>
</evidence>
<keyword evidence="11" id="KW-1185">Reference proteome</keyword>
<keyword evidence="6 7" id="KW-0472">Membrane</keyword>